<dbReference type="KEGG" id="eus:EUTSA_v10001077mg"/>
<organism evidence="2 3">
    <name type="scientific">Eutrema salsugineum</name>
    <name type="common">Saltwater cress</name>
    <name type="synonym">Sisymbrium salsugineum</name>
    <dbReference type="NCBI Taxonomy" id="72664"/>
    <lineage>
        <taxon>Eukaryota</taxon>
        <taxon>Viridiplantae</taxon>
        <taxon>Streptophyta</taxon>
        <taxon>Embryophyta</taxon>
        <taxon>Tracheophyta</taxon>
        <taxon>Spermatophyta</taxon>
        <taxon>Magnoliopsida</taxon>
        <taxon>eudicotyledons</taxon>
        <taxon>Gunneridae</taxon>
        <taxon>Pentapetalae</taxon>
        <taxon>rosids</taxon>
        <taxon>malvids</taxon>
        <taxon>Brassicales</taxon>
        <taxon>Brassicaceae</taxon>
        <taxon>Eutremeae</taxon>
        <taxon>Eutrema</taxon>
    </lineage>
</organism>
<dbReference type="AlphaFoldDB" id="V4N3W6"/>
<protein>
    <submittedName>
        <fullName evidence="2">Uncharacterized protein</fullName>
    </submittedName>
</protein>
<keyword evidence="1" id="KW-1133">Transmembrane helix</keyword>
<keyword evidence="1" id="KW-0812">Transmembrane</keyword>
<gene>
    <name evidence="2" type="ORF">EUTSA_v10001077mg</name>
</gene>
<proteinExistence type="predicted"/>
<keyword evidence="1" id="KW-0472">Membrane</keyword>
<evidence type="ECO:0000256" key="1">
    <source>
        <dbReference type="SAM" id="Phobius"/>
    </source>
</evidence>
<reference evidence="2 3" key="1">
    <citation type="journal article" date="2013" name="Front. Plant Sci.">
        <title>The Reference Genome of the Halophytic Plant Eutrema salsugineum.</title>
        <authorList>
            <person name="Yang R."/>
            <person name="Jarvis D.E."/>
            <person name="Chen H."/>
            <person name="Beilstein M.A."/>
            <person name="Grimwood J."/>
            <person name="Jenkins J."/>
            <person name="Shu S."/>
            <person name="Prochnik S."/>
            <person name="Xin M."/>
            <person name="Ma C."/>
            <person name="Schmutz J."/>
            <person name="Wing R.A."/>
            <person name="Mitchell-Olds T."/>
            <person name="Schumaker K.S."/>
            <person name="Wang X."/>
        </authorList>
    </citation>
    <scope>NUCLEOTIDE SEQUENCE [LARGE SCALE GENOMIC DNA]</scope>
</reference>
<dbReference type="Proteomes" id="UP000030689">
    <property type="component" value="Unassembled WGS sequence"/>
</dbReference>
<keyword evidence="3" id="KW-1185">Reference proteome</keyword>
<evidence type="ECO:0000313" key="2">
    <source>
        <dbReference type="EMBL" id="ESQ39996.1"/>
    </source>
</evidence>
<name>V4N3W6_EUTSA</name>
<dbReference type="Gramene" id="ESQ39996">
    <property type="protein sequence ID" value="ESQ39996"/>
    <property type="gene ID" value="EUTSA_v10001077mg"/>
</dbReference>
<accession>V4N3W6</accession>
<dbReference type="EMBL" id="KI517465">
    <property type="protein sequence ID" value="ESQ39996.1"/>
    <property type="molecule type" value="Genomic_DNA"/>
</dbReference>
<feature type="transmembrane region" description="Helical" evidence="1">
    <location>
        <begin position="44"/>
        <end position="66"/>
    </location>
</feature>
<evidence type="ECO:0000313" key="3">
    <source>
        <dbReference type="Proteomes" id="UP000030689"/>
    </source>
</evidence>
<sequence>MRSFHGKDQPFSAYGRIDNTDQEKELMKTNQTEQRLRFPTRRRWMLVFFFFFFFFFFLFLCLALLLHKLPWQFDLSEKEKVFMGFSRSTRGSENRVSEDVSLSLCFLSKEFSFLFVGVW</sequence>